<proteinExistence type="predicted"/>
<name>A0AC35EV97_9BILA</name>
<protein>
    <submittedName>
        <fullName evidence="2">Piwi domain-containing protein</fullName>
    </submittedName>
</protein>
<sequence>MTMPTNSNRFDTDIKQLEPVCVGYAATVDGKANVMSGGYFFQTSRNAIVHGERLGERVIDSMKTFSLKSQSYPKQIILYRSGASEGQFLDIKKNECDVMKRTVHKYCNDAQIPPPNFVVIAVQKKTNHRLFKTADELSQLNERTPAFAQNIGKFLQQTSVFPNPPFFDSDSDSFDQA</sequence>
<accession>A0AC35EV97</accession>
<dbReference type="Proteomes" id="UP000887580">
    <property type="component" value="Unplaced"/>
</dbReference>
<evidence type="ECO:0000313" key="2">
    <source>
        <dbReference type="WBParaSite" id="PS1159_v2.g11018.t1"/>
    </source>
</evidence>
<evidence type="ECO:0000313" key="1">
    <source>
        <dbReference type="Proteomes" id="UP000887580"/>
    </source>
</evidence>
<reference evidence="2" key="1">
    <citation type="submission" date="2022-11" db="UniProtKB">
        <authorList>
            <consortium name="WormBaseParasite"/>
        </authorList>
    </citation>
    <scope>IDENTIFICATION</scope>
</reference>
<organism evidence="1 2">
    <name type="scientific">Panagrolaimus sp. PS1159</name>
    <dbReference type="NCBI Taxonomy" id="55785"/>
    <lineage>
        <taxon>Eukaryota</taxon>
        <taxon>Metazoa</taxon>
        <taxon>Ecdysozoa</taxon>
        <taxon>Nematoda</taxon>
        <taxon>Chromadorea</taxon>
        <taxon>Rhabditida</taxon>
        <taxon>Tylenchina</taxon>
        <taxon>Panagrolaimomorpha</taxon>
        <taxon>Panagrolaimoidea</taxon>
        <taxon>Panagrolaimidae</taxon>
        <taxon>Panagrolaimus</taxon>
    </lineage>
</organism>
<dbReference type="WBParaSite" id="PS1159_v2.g11018.t1">
    <property type="protein sequence ID" value="PS1159_v2.g11018.t1"/>
    <property type="gene ID" value="PS1159_v2.g11018"/>
</dbReference>